<evidence type="ECO:0000259" key="1">
    <source>
        <dbReference type="Pfam" id="PF05347"/>
    </source>
</evidence>
<dbReference type="InterPro" id="IPR008011">
    <property type="entry name" value="Complex1_LYR_dom"/>
</dbReference>
<protein>
    <recommendedName>
        <fullName evidence="1">Complex 1 LYR protein domain-containing protein</fullName>
    </recommendedName>
</protein>
<feature type="domain" description="Complex 1 LYR protein" evidence="1">
    <location>
        <begin position="175"/>
        <end position="236"/>
    </location>
</feature>
<dbReference type="PANTHER" id="PTHR47484">
    <property type="entry name" value="COMPLEX 1 PROTEIN CONTAINING PROTEIN, EXPRESSED"/>
    <property type="match status" value="1"/>
</dbReference>
<dbReference type="GO" id="GO:0005739">
    <property type="term" value="C:mitochondrion"/>
    <property type="evidence" value="ECO:0007669"/>
    <property type="project" value="GOC"/>
</dbReference>
<dbReference type="InterPro" id="IPR045298">
    <property type="entry name" value="Complex1_LYR_LYRM7"/>
</dbReference>
<name>A0AAN9KR11_CANGL</name>
<dbReference type="GO" id="GO:0034551">
    <property type="term" value="P:mitochondrial respiratory chain complex III assembly"/>
    <property type="evidence" value="ECO:0007669"/>
    <property type="project" value="InterPro"/>
</dbReference>
<evidence type="ECO:0000313" key="2">
    <source>
        <dbReference type="EMBL" id="KAK7321824.1"/>
    </source>
</evidence>
<dbReference type="CDD" id="cd20267">
    <property type="entry name" value="Complex1_LYR_LYRM7"/>
    <property type="match status" value="1"/>
</dbReference>
<keyword evidence="3" id="KW-1185">Reference proteome</keyword>
<dbReference type="EMBL" id="JAYMYQ010000007">
    <property type="protein sequence ID" value="KAK7321824.1"/>
    <property type="molecule type" value="Genomic_DNA"/>
</dbReference>
<organism evidence="2 3">
    <name type="scientific">Canavalia gladiata</name>
    <name type="common">Sword bean</name>
    <name type="synonym">Dolichos gladiatus</name>
    <dbReference type="NCBI Taxonomy" id="3824"/>
    <lineage>
        <taxon>Eukaryota</taxon>
        <taxon>Viridiplantae</taxon>
        <taxon>Streptophyta</taxon>
        <taxon>Embryophyta</taxon>
        <taxon>Tracheophyta</taxon>
        <taxon>Spermatophyta</taxon>
        <taxon>Magnoliopsida</taxon>
        <taxon>eudicotyledons</taxon>
        <taxon>Gunneridae</taxon>
        <taxon>Pentapetalae</taxon>
        <taxon>rosids</taxon>
        <taxon>fabids</taxon>
        <taxon>Fabales</taxon>
        <taxon>Fabaceae</taxon>
        <taxon>Papilionoideae</taxon>
        <taxon>50 kb inversion clade</taxon>
        <taxon>NPAAA clade</taxon>
        <taxon>indigoferoid/millettioid clade</taxon>
        <taxon>Phaseoleae</taxon>
        <taxon>Canavalia</taxon>
    </lineage>
</organism>
<dbReference type="Proteomes" id="UP001367508">
    <property type="component" value="Unassembled WGS sequence"/>
</dbReference>
<evidence type="ECO:0000313" key="3">
    <source>
        <dbReference type="Proteomes" id="UP001367508"/>
    </source>
</evidence>
<reference evidence="2 3" key="1">
    <citation type="submission" date="2024-01" db="EMBL/GenBank/DDBJ databases">
        <title>The genomes of 5 underutilized Papilionoideae crops provide insights into root nodulation and disease resistanc.</title>
        <authorList>
            <person name="Jiang F."/>
        </authorList>
    </citation>
    <scope>NUCLEOTIDE SEQUENCE [LARGE SCALE GENOMIC DNA]</scope>
    <source>
        <strain evidence="2">LVBAO_FW01</strain>
        <tissue evidence="2">Leaves</tissue>
    </source>
</reference>
<gene>
    <name evidence="2" type="ORF">VNO77_32803</name>
</gene>
<accession>A0AAN9KR11</accession>
<proteinExistence type="predicted"/>
<dbReference type="Pfam" id="PF05347">
    <property type="entry name" value="Complex1_LYR"/>
    <property type="match status" value="1"/>
</dbReference>
<sequence>MASLPMLQPELIQLKDLIPLRPWKAQPLPLTKLQGGRYIKIKKPIYKNGVKVYWQFKKEEADPEFEIPCEGIFQFLDKHVVNVVKRLIAKCDQKKNSVKGEEKMRGKVEKWRCIWNWNHGATCRGWEWGCRQRYLHEGPDTVEELLDRHLVKNKNKNDDEETELENRRRLTSTRREALSLYRDILRATRFFMWPDSRGVLWRDVLRDNARTEFEQARFETDPEIVTRLLIRGREALHSAVDKLAEKHKQQIQKDHGSDKR</sequence>
<dbReference type="AlphaFoldDB" id="A0AAN9KR11"/>
<dbReference type="PANTHER" id="PTHR47484:SF1">
    <property type="entry name" value="COMPLEX 1 PROTEIN CONTAINING PROTEIN, EXPRESSED"/>
    <property type="match status" value="1"/>
</dbReference>
<comment type="caution">
    <text evidence="2">The sequence shown here is derived from an EMBL/GenBank/DDBJ whole genome shotgun (WGS) entry which is preliminary data.</text>
</comment>